<reference evidence="2 3" key="1">
    <citation type="journal article" date="2015" name="Sci. Rep.">
        <title>Genome of the facultative scuticociliatosis pathogen Pseudocohnilembus persalinus provides insight into its virulence through horizontal gene transfer.</title>
        <authorList>
            <person name="Xiong J."/>
            <person name="Wang G."/>
            <person name="Cheng J."/>
            <person name="Tian M."/>
            <person name="Pan X."/>
            <person name="Warren A."/>
            <person name="Jiang C."/>
            <person name="Yuan D."/>
            <person name="Miao W."/>
        </authorList>
    </citation>
    <scope>NUCLEOTIDE SEQUENCE [LARGE SCALE GENOMIC DNA]</scope>
    <source>
        <strain evidence="2">36N120E</strain>
    </source>
</reference>
<organism evidence="2 3">
    <name type="scientific">Pseudocohnilembus persalinus</name>
    <name type="common">Ciliate</name>
    <dbReference type="NCBI Taxonomy" id="266149"/>
    <lineage>
        <taxon>Eukaryota</taxon>
        <taxon>Sar</taxon>
        <taxon>Alveolata</taxon>
        <taxon>Ciliophora</taxon>
        <taxon>Intramacronucleata</taxon>
        <taxon>Oligohymenophorea</taxon>
        <taxon>Scuticociliatia</taxon>
        <taxon>Philasterida</taxon>
        <taxon>Pseudocohnilembidae</taxon>
        <taxon>Pseudocohnilembus</taxon>
    </lineage>
</organism>
<sequence>MFDYMENLENSSFVILKRYQEDIYNNDKDIDLNFLYGYPGSFSNFNKQFVQLNSNEVCEYLPDTFTQEQVAECNLVDTGILRQGVKQAFTSVNEQVRDMEIHFNQEIEDIIDIQSELQAKQIEYMNSQQMDTINDLTFYTQQGNIVIQNNLFTANDEQTISQKKLEYIKFSCLIVVVFIVFFFAWMPYLKSLNKKIWMTKGILGMIPIDVILKNKLLLEAFMKGDIIRAVR</sequence>
<evidence type="ECO:0000313" key="2">
    <source>
        <dbReference type="EMBL" id="KRX03001.1"/>
    </source>
</evidence>
<gene>
    <name evidence="2" type="ORF">PPERSA_04796</name>
</gene>
<dbReference type="AlphaFoldDB" id="A0A0V0QKY5"/>
<protein>
    <recommendedName>
        <fullName evidence="4">Transmembrane protein</fullName>
    </recommendedName>
</protein>
<comment type="caution">
    <text evidence="2">The sequence shown here is derived from an EMBL/GenBank/DDBJ whole genome shotgun (WGS) entry which is preliminary data.</text>
</comment>
<evidence type="ECO:0008006" key="4">
    <source>
        <dbReference type="Google" id="ProtNLM"/>
    </source>
</evidence>
<name>A0A0V0QKY5_PSEPJ</name>
<keyword evidence="1" id="KW-0812">Transmembrane</keyword>
<dbReference type="PANTHER" id="PTHR31600:SF2">
    <property type="entry name" value="GAMETE ENRICHED GENE 10 PROTEIN-RELATED"/>
    <property type="match status" value="1"/>
</dbReference>
<dbReference type="Proteomes" id="UP000054937">
    <property type="component" value="Unassembled WGS sequence"/>
</dbReference>
<keyword evidence="1" id="KW-1133">Transmembrane helix</keyword>
<dbReference type="OMA" id="MFDYMEN"/>
<evidence type="ECO:0000256" key="1">
    <source>
        <dbReference type="SAM" id="Phobius"/>
    </source>
</evidence>
<keyword evidence="3" id="KW-1185">Reference proteome</keyword>
<dbReference type="OrthoDB" id="313500at2759"/>
<evidence type="ECO:0000313" key="3">
    <source>
        <dbReference type="Proteomes" id="UP000054937"/>
    </source>
</evidence>
<dbReference type="EMBL" id="LDAU01000146">
    <property type="protein sequence ID" value="KRX03001.1"/>
    <property type="molecule type" value="Genomic_DNA"/>
</dbReference>
<dbReference type="InterPro" id="IPR052994">
    <property type="entry name" value="Tiny_macrocysts_regulators"/>
</dbReference>
<feature type="transmembrane region" description="Helical" evidence="1">
    <location>
        <begin position="167"/>
        <end position="188"/>
    </location>
</feature>
<keyword evidence="1" id="KW-0472">Membrane</keyword>
<proteinExistence type="predicted"/>
<dbReference type="InParanoid" id="A0A0V0QKY5"/>
<dbReference type="PANTHER" id="PTHR31600">
    <property type="entry name" value="TINY MACROCYSTS PROTEIN B-RELATED"/>
    <property type="match status" value="1"/>
</dbReference>
<accession>A0A0V0QKY5</accession>